<dbReference type="Pfam" id="PF02830">
    <property type="entry name" value="V4R"/>
    <property type="match status" value="1"/>
</dbReference>
<sequence length="480" mass="56135">MKKFLTGHEVFDEIADIYYGSALLVLDSGYGEALRFLMNLMKRQGAVRLVLGEGPSSREGLIFIKPSTLNDISIAVNDLRRRNQRSVLIHEYLPDLLIKYEHDPIMKLLETWKHEIRNNMTVEFYLLPKGAFPEMEKKILAIFDGGLEVRLSQSKRLTFYDFIPIRCCRPEWNLRPVRYEYRDDRILMEWQGEMTDRLMLPLPWLVDERIRYYMENLARLKLRVNRKDLTEHFTEYLWFFSYFNDKTLLDVRLLFPEIFEDLLKKIAIWESQGYVSVSEVEEKPVKYVEPVKKGRLSFKTRLALGMPPRLFFNFLGIKEGARVPGSVYNIERNAMFELINILVGGAETERREVVERLLRIREDFHQLIGRQRALEAIREIGENPLERLDMKYLPKIMALTLYFGFRLKCTVETVSGNVFRIRVPDCFLCMDTVSEIPICAPITGALSGTASVVFKEPVRTKEIKCKATGHDECVFELKVG</sequence>
<name>A0A2R7Y2F7_9ARCH</name>
<dbReference type="SUPFAM" id="SSF111126">
    <property type="entry name" value="Ligand-binding domain in the NO signalling and Golgi transport"/>
    <property type="match status" value="1"/>
</dbReference>
<dbReference type="InterPro" id="IPR024096">
    <property type="entry name" value="NO_sig/Golgi_transp_ligand-bd"/>
</dbReference>
<dbReference type="Proteomes" id="UP000244066">
    <property type="component" value="Unassembled WGS sequence"/>
</dbReference>
<gene>
    <name evidence="2" type="ORF">B9J98_06155</name>
</gene>
<reference evidence="2 3" key="1">
    <citation type="submission" date="2017-04" db="EMBL/GenBank/DDBJ databases">
        <title>Draft Aigarchaeota genome from a New Zealand hot spring.</title>
        <authorList>
            <person name="Reysenbach A.-L."/>
            <person name="Donaho J.A."/>
            <person name="Gerhart J."/>
            <person name="Kelley J.F."/>
            <person name="Kouba K."/>
            <person name="Podar M."/>
            <person name="Stott M."/>
        </authorList>
    </citation>
    <scope>NUCLEOTIDE SEQUENCE [LARGE SCALE GENOMIC DNA]</scope>
    <source>
        <strain evidence="2">NZ13_MG1</strain>
    </source>
</reference>
<proteinExistence type="predicted"/>
<dbReference type="Gene3D" id="3.30.1380.20">
    <property type="entry name" value="Trafficking protein particle complex subunit 3"/>
    <property type="match status" value="1"/>
</dbReference>
<dbReference type="AlphaFoldDB" id="A0A2R7Y2F7"/>
<accession>A0A2R7Y2F7</accession>
<dbReference type="PANTHER" id="PTHR35090">
    <property type="entry name" value="DNA-DIRECTED RNA POLYMERASE SUBUNIT I"/>
    <property type="match status" value="1"/>
</dbReference>
<protein>
    <recommendedName>
        <fullName evidence="1">4-vinyl reductase 4VR domain-containing protein</fullName>
    </recommendedName>
</protein>
<comment type="caution">
    <text evidence="2">The sequence shown here is derived from an EMBL/GenBank/DDBJ whole genome shotgun (WGS) entry which is preliminary data.</text>
</comment>
<dbReference type="SMART" id="SM00989">
    <property type="entry name" value="V4R"/>
    <property type="match status" value="1"/>
</dbReference>
<dbReference type="EMBL" id="NDWU01000016">
    <property type="protein sequence ID" value="PUA31527.1"/>
    <property type="molecule type" value="Genomic_DNA"/>
</dbReference>
<organism evidence="2 3">
    <name type="scientific">Candidatus Terraquivivens tikiterensis</name>
    <dbReference type="NCBI Taxonomy" id="1980982"/>
    <lineage>
        <taxon>Archaea</taxon>
        <taxon>Nitrososphaerota</taxon>
        <taxon>Candidatus Wolframiiraptoraceae</taxon>
        <taxon>Candidatus Terraquivivens</taxon>
    </lineage>
</organism>
<evidence type="ECO:0000313" key="2">
    <source>
        <dbReference type="EMBL" id="PUA31527.1"/>
    </source>
</evidence>
<dbReference type="PANTHER" id="PTHR35090:SF1">
    <property type="entry name" value="SLR0144 PROTEIN"/>
    <property type="match status" value="1"/>
</dbReference>
<dbReference type="InterPro" id="IPR004096">
    <property type="entry name" value="V4R"/>
</dbReference>
<feature type="domain" description="4-vinyl reductase 4VR" evidence="1">
    <location>
        <begin position="418"/>
        <end position="479"/>
    </location>
</feature>
<evidence type="ECO:0000259" key="1">
    <source>
        <dbReference type="SMART" id="SM00989"/>
    </source>
</evidence>
<evidence type="ECO:0000313" key="3">
    <source>
        <dbReference type="Proteomes" id="UP000244066"/>
    </source>
</evidence>